<dbReference type="STRING" id="1618665.UY55_C0002G0131"/>
<feature type="transmembrane region" description="Helical" evidence="1">
    <location>
        <begin position="36"/>
        <end position="67"/>
    </location>
</feature>
<gene>
    <name evidence="3" type="ORF">UY55_C0002G0131</name>
</gene>
<dbReference type="InterPro" id="IPR058058">
    <property type="entry name" value="CBU_0592-like"/>
</dbReference>
<keyword evidence="1" id="KW-0472">Membrane</keyword>
<name>A0A0G1W8M9_9BACT</name>
<keyword evidence="1" id="KW-1133">Transmembrane helix</keyword>
<feature type="domain" description="CBU-0592-like" evidence="2">
    <location>
        <begin position="5"/>
        <end position="72"/>
    </location>
</feature>
<dbReference type="EMBL" id="LCQK01000002">
    <property type="protein sequence ID" value="KKW15073.1"/>
    <property type="molecule type" value="Genomic_DNA"/>
</dbReference>
<evidence type="ECO:0000259" key="2">
    <source>
        <dbReference type="Pfam" id="PF26604"/>
    </source>
</evidence>
<evidence type="ECO:0000313" key="4">
    <source>
        <dbReference type="Proteomes" id="UP000034224"/>
    </source>
</evidence>
<organism evidence="3 4">
    <name type="scientific">Candidatus Jorgensenbacteria bacterium GW2011_GWB1_50_10</name>
    <dbReference type="NCBI Taxonomy" id="1618665"/>
    <lineage>
        <taxon>Bacteria</taxon>
        <taxon>Candidatus Joergenseniibacteriota</taxon>
    </lineage>
</organism>
<dbReference type="Proteomes" id="UP000034224">
    <property type="component" value="Unassembled WGS sequence"/>
</dbReference>
<reference evidence="3 4" key="1">
    <citation type="journal article" date="2015" name="Nature">
        <title>rRNA introns, odd ribosomes, and small enigmatic genomes across a large radiation of phyla.</title>
        <authorList>
            <person name="Brown C.T."/>
            <person name="Hug L.A."/>
            <person name="Thomas B.C."/>
            <person name="Sharon I."/>
            <person name="Castelle C.J."/>
            <person name="Singh A."/>
            <person name="Wilkins M.J."/>
            <person name="Williams K.H."/>
            <person name="Banfield J.F."/>
        </authorList>
    </citation>
    <scope>NUCLEOTIDE SEQUENCE [LARGE SCALE GENOMIC DNA]</scope>
</reference>
<evidence type="ECO:0000313" key="3">
    <source>
        <dbReference type="EMBL" id="KKW15073.1"/>
    </source>
</evidence>
<accession>A0A0G1W8M9</accession>
<dbReference type="AlphaFoldDB" id="A0A0G1W8M9"/>
<dbReference type="NCBIfam" id="NF047864">
    <property type="entry name" value="CBU_0592_membra"/>
    <property type="match status" value="1"/>
</dbReference>
<proteinExistence type="predicted"/>
<keyword evidence="1" id="KW-0812">Transmembrane</keyword>
<feature type="transmembrane region" description="Helical" evidence="1">
    <location>
        <begin position="6"/>
        <end position="24"/>
    </location>
</feature>
<sequence length="80" mass="8763">MEVTTLIGSAGAAIILIAFFLNQSHKLDRDSIKFDILNLIGSGLLIAYAILLSSIPFTVLNGIWFLVSLRDIFSDLHNSN</sequence>
<evidence type="ECO:0000256" key="1">
    <source>
        <dbReference type="SAM" id="Phobius"/>
    </source>
</evidence>
<dbReference type="Pfam" id="PF26604">
    <property type="entry name" value="CBU_0592"/>
    <property type="match status" value="1"/>
</dbReference>
<protein>
    <recommendedName>
        <fullName evidence="2">CBU-0592-like domain-containing protein</fullName>
    </recommendedName>
</protein>
<comment type="caution">
    <text evidence="3">The sequence shown here is derived from an EMBL/GenBank/DDBJ whole genome shotgun (WGS) entry which is preliminary data.</text>
</comment>